<evidence type="ECO:0000313" key="3">
    <source>
        <dbReference type="EMBL" id="NGY60258.1"/>
    </source>
</evidence>
<reference evidence="3 4" key="1">
    <citation type="submission" date="2020-03" db="EMBL/GenBank/DDBJ databases">
        <title>Isolation and identification of active actinomycetes.</title>
        <authorList>
            <person name="Sun X."/>
        </authorList>
    </citation>
    <scope>NUCLEOTIDE SEQUENCE [LARGE SCALE GENOMIC DNA]</scope>
    <source>
        <strain evidence="3 4">NEAU-D13</strain>
    </source>
</reference>
<dbReference type="CDD" id="cd00161">
    <property type="entry name" value="beta-trefoil_Ricin-like"/>
    <property type="match status" value="1"/>
</dbReference>
<dbReference type="Proteomes" id="UP000481360">
    <property type="component" value="Unassembled WGS sequence"/>
</dbReference>
<dbReference type="SUPFAM" id="SSF50370">
    <property type="entry name" value="Ricin B-like lectins"/>
    <property type="match status" value="1"/>
</dbReference>
<dbReference type="EMBL" id="JAAMPJ010000003">
    <property type="protein sequence ID" value="NGY60258.1"/>
    <property type="molecule type" value="Genomic_DNA"/>
</dbReference>
<dbReference type="Pfam" id="PF14200">
    <property type="entry name" value="RicinB_lectin_2"/>
    <property type="match status" value="1"/>
</dbReference>
<name>A0A7C9VVN3_9PSEU</name>
<dbReference type="PROSITE" id="PS50231">
    <property type="entry name" value="RICIN_B_LECTIN"/>
    <property type="match status" value="1"/>
</dbReference>
<comment type="caution">
    <text evidence="3">The sequence shown here is derived from an EMBL/GenBank/DDBJ whole genome shotgun (WGS) entry which is preliminary data.</text>
</comment>
<keyword evidence="1" id="KW-0732">Signal</keyword>
<feature type="chain" id="PRO_5028933912" evidence="1">
    <location>
        <begin position="29"/>
        <end position="209"/>
    </location>
</feature>
<keyword evidence="4" id="KW-1185">Reference proteome</keyword>
<dbReference type="InterPro" id="IPR035992">
    <property type="entry name" value="Ricin_B-like_lectins"/>
</dbReference>
<dbReference type="InterPro" id="IPR000772">
    <property type="entry name" value="Ricin_B_lectin"/>
</dbReference>
<organism evidence="3 4">
    <name type="scientific">Lentzea alba</name>
    <dbReference type="NCBI Taxonomy" id="2714351"/>
    <lineage>
        <taxon>Bacteria</taxon>
        <taxon>Bacillati</taxon>
        <taxon>Actinomycetota</taxon>
        <taxon>Actinomycetes</taxon>
        <taxon>Pseudonocardiales</taxon>
        <taxon>Pseudonocardiaceae</taxon>
        <taxon>Lentzea</taxon>
    </lineage>
</organism>
<gene>
    <name evidence="3" type="ORF">G7043_15110</name>
</gene>
<evidence type="ECO:0000256" key="1">
    <source>
        <dbReference type="SAM" id="SignalP"/>
    </source>
</evidence>
<protein>
    <submittedName>
        <fullName evidence="3">RICIN domain-containing protein</fullName>
    </submittedName>
</protein>
<dbReference type="AlphaFoldDB" id="A0A7C9VVN3"/>
<evidence type="ECO:0000313" key="4">
    <source>
        <dbReference type="Proteomes" id="UP000481360"/>
    </source>
</evidence>
<evidence type="ECO:0000259" key="2">
    <source>
        <dbReference type="Pfam" id="PF14200"/>
    </source>
</evidence>
<proteinExistence type="predicted"/>
<feature type="domain" description="Ricin B lectin" evidence="2">
    <location>
        <begin position="60"/>
        <end position="130"/>
    </location>
</feature>
<dbReference type="Gene3D" id="2.80.10.50">
    <property type="match status" value="2"/>
</dbReference>
<sequence length="209" mass="22422">MMKLIKIVLSAVLATAALTSAGTFTAGAAEEPASIMTKIERQIEDQLKAGAAVADSDWFYLRVVGRPGYCLDNFASGGGANNSKVGLWTCNGGITERWRLRAWNSGTFYGLNLVSEASGRCLDYPASAGNNIGWQINVYDCLNGGSAGQNFHRTIWTDTGTWTLQWQATSSVVALDAFADHWVGNGSPVGLWTYSSPGNSLQHWYPTGS</sequence>
<accession>A0A7C9VVN3</accession>
<feature type="signal peptide" evidence="1">
    <location>
        <begin position="1"/>
        <end position="28"/>
    </location>
</feature>